<dbReference type="Gene3D" id="3.40.50.2000">
    <property type="entry name" value="Glycogen Phosphorylase B"/>
    <property type="match status" value="1"/>
</dbReference>
<keyword evidence="3" id="KW-1185">Reference proteome</keyword>
<evidence type="ECO:0000313" key="2">
    <source>
        <dbReference type="EMBL" id="KAG5606551.1"/>
    </source>
</evidence>
<organism evidence="2 3">
    <name type="scientific">Solanum commersonii</name>
    <name type="common">Commerson's wild potato</name>
    <name type="synonym">Commerson's nightshade</name>
    <dbReference type="NCBI Taxonomy" id="4109"/>
    <lineage>
        <taxon>Eukaryota</taxon>
        <taxon>Viridiplantae</taxon>
        <taxon>Streptophyta</taxon>
        <taxon>Embryophyta</taxon>
        <taxon>Tracheophyta</taxon>
        <taxon>Spermatophyta</taxon>
        <taxon>Magnoliopsida</taxon>
        <taxon>eudicotyledons</taxon>
        <taxon>Gunneridae</taxon>
        <taxon>Pentapetalae</taxon>
        <taxon>asterids</taxon>
        <taxon>lamiids</taxon>
        <taxon>Solanales</taxon>
        <taxon>Solanaceae</taxon>
        <taxon>Solanoideae</taxon>
        <taxon>Solaneae</taxon>
        <taxon>Solanum</taxon>
    </lineage>
</organism>
<gene>
    <name evidence="2" type="ORF">H5410_028043</name>
</gene>
<dbReference type="AlphaFoldDB" id="A0A9J5Z3U7"/>
<accession>A0A9J5Z3U7</accession>
<dbReference type="Proteomes" id="UP000824120">
    <property type="component" value="Chromosome 5"/>
</dbReference>
<reference evidence="2 3" key="1">
    <citation type="submission" date="2020-09" db="EMBL/GenBank/DDBJ databases">
        <title>De no assembly of potato wild relative species, Solanum commersonii.</title>
        <authorList>
            <person name="Cho K."/>
        </authorList>
    </citation>
    <scope>NUCLEOTIDE SEQUENCE [LARGE SCALE GENOMIC DNA]</scope>
    <source>
        <strain evidence="2">LZ3.2</strain>
        <tissue evidence="2">Leaf</tissue>
    </source>
</reference>
<dbReference type="EMBL" id="JACXVP010000005">
    <property type="protein sequence ID" value="KAG5606551.1"/>
    <property type="molecule type" value="Genomic_DNA"/>
</dbReference>
<name>A0A9J5Z3U7_SOLCO</name>
<comment type="caution">
    <text evidence="2">The sequence shown here is derived from an EMBL/GenBank/DDBJ whole genome shotgun (WGS) entry which is preliminary data.</text>
</comment>
<dbReference type="SUPFAM" id="SSF53756">
    <property type="entry name" value="UDP-Glycosyltransferase/glycogen phosphorylase"/>
    <property type="match status" value="1"/>
</dbReference>
<dbReference type="GO" id="GO:0080044">
    <property type="term" value="F:quercetin 7-O-glucosyltransferase activity"/>
    <property type="evidence" value="ECO:0007669"/>
    <property type="project" value="TreeGrafter"/>
</dbReference>
<comment type="similarity">
    <text evidence="1">Belongs to the UDP-glycosyltransferase family.</text>
</comment>
<dbReference type="PANTHER" id="PTHR11926:SF1510">
    <property type="entry name" value="GLYCOSYLTRANSFERASE"/>
    <property type="match status" value="1"/>
</dbReference>
<protein>
    <submittedName>
        <fullName evidence="2">Uncharacterized protein</fullName>
    </submittedName>
</protein>
<proteinExistence type="inferred from homology"/>
<dbReference type="PANTHER" id="PTHR11926">
    <property type="entry name" value="GLUCOSYL/GLUCURONOSYL TRANSFERASES"/>
    <property type="match status" value="1"/>
</dbReference>
<evidence type="ECO:0000256" key="1">
    <source>
        <dbReference type="ARBA" id="ARBA00009995"/>
    </source>
</evidence>
<sequence>MNTSLLTTQNMKNLKNEKPHQLMNLGIEVTLTTTLSAFISWVKIHFQFDTIKCKKWYPFSDFIYSIIMEWVDLVVKKINVPSTLFFIQPATVFDVYYYRFTNYYGYFKNYNAKDKIIELLGLPPLSPIYFPSFVFDDVENTNWAVKSIKRQIEMLNIEENPVLVNTFEILEFDSFRILKHVTMVGIGPSIPLIFLDYDTL</sequence>
<dbReference type="GO" id="GO:0080043">
    <property type="term" value="F:quercetin 3-O-glucosyltransferase activity"/>
    <property type="evidence" value="ECO:0007669"/>
    <property type="project" value="TreeGrafter"/>
</dbReference>
<evidence type="ECO:0000313" key="3">
    <source>
        <dbReference type="Proteomes" id="UP000824120"/>
    </source>
</evidence>